<organism evidence="2 3">
    <name type="scientific">Candidatus Entotheonella gemina</name>
    <dbReference type="NCBI Taxonomy" id="1429439"/>
    <lineage>
        <taxon>Bacteria</taxon>
        <taxon>Pseudomonadati</taxon>
        <taxon>Nitrospinota/Tectimicrobiota group</taxon>
        <taxon>Candidatus Tectimicrobiota</taxon>
        <taxon>Candidatus Entotheonellia</taxon>
        <taxon>Candidatus Entotheonellales</taxon>
        <taxon>Candidatus Entotheonellaceae</taxon>
        <taxon>Candidatus Entotheonella</taxon>
    </lineage>
</organism>
<reference evidence="2 3" key="1">
    <citation type="journal article" date="2014" name="Nature">
        <title>An environmental bacterial taxon with a large and distinct metabolic repertoire.</title>
        <authorList>
            <person name="Wilson M.C."/>
            <person name="Mori T."/>
            <person name="Ruckert C."/>
            <person name="Uria A.R."/>
            <person name="Helf M.J."/>
            <person name="Takada K."/>
            <person name="Gernert C."/>
            <person name="Steffens U.A."/>
            <person name="Heycke N."/>
            <person name="Schmitt S."/>
            <person name="Rinke C."/>
            <person name="Helfrich E.J."/>
            <person name="Brachmann A.O."/>
            <person name="Gurgui C."/>
            <person name="Wakimoto T."/>
            <person name="Kracht M."/>
            <person name="Crusemann M."/>
            <person name="Hentschel U."/>
            <person name="Abe I."/>
            <person name="Matsunaga S."/>
            <person name="Kalinowski J."/>
            <person name="Takeyama H."/>
            <person name="Piel J."/>
        </authorList>
    </citation>
    <scope>NUCLEOTIDE SEQUENCE [LARGE SCALE GENOMIC DNA]</scope>
    <source>
        <strain evidence="3">TSY2</strain>
    </source>
</reference>
<name>W4LJ75_9BACT</name>
<sequence length="58" mass="6254">MLDDLFGLSVSLGTISHLEAATTDALEEPVAEARTDVQEQASAHLDETGWRQGGQQAW</sequence>
<gene>
    <name evidence="2" type="ORF">ETSY2_43480</name>
</gene>
<keyword evidence="3" id="KW-1185">Reference proteome</keyword>
<protein>
    <submittedName>
        <fullName evidence="2">Uncharacterized protein</fullName>
    </submittedName>
</protein>
<evidence type="ECO:0000313" key="2">
    <source>
        <dbReference type="EMBL" id="ETW98032.1"/>
    </source>
</evidence>
<dbReference type="HOGENOM" id="CLU_2970842_0_0_7"/>
<evidence type="ECO:0000313" key="3">
    <source>
        <dbReference type="Proteomes" id="UP000019140"/>
    </source>
</evidence>
<evidence type="ECO:0000256" key="1">
    <source>
        <dbReference type="SAM" id="MobiDB-lite"/>
    </source>
</evidence>
<proteinExistence type="predicted"/>
<accession>W4LJ75</accession>
<dbReference type="Proteomes" id="UP000019140">
    <property type="component" value="Unassembled WGS sequence"/>
</dbReference>
<comment type="caution">
    <text evidence="2">The sequence shown here is derived from an EMBL/GenBank/DDBJ whole genome shotgun (WGS) entry which is preliminary data.</text>
</comment>
<dbReference type="AlphaFoldDB" id="W4LJ75"/>
<feature type="region of interest" description="Disordered" evidence="1">
    <location>
        <begin position="26"/>
        <end position="58"/>
    </location>
</feature>
<dbReference type="EMBL" id="AZHX01001986">
    <property type="protein sequence ID" value="ETW98032.1"/>
    <property type="molecule type" value="Genomic_DNA"/>
</dbReference>